<evidence type="ECO:0000313" key="3">
    <source>
        <dbReference type="Proteomes" id="UP000019484"/>
    </source>
</evidence>
<evidence type="ECO:0000256" key="1">
    <source>
        <dbReference type="SAM" id="MobiDB-lite"/>
    </source>
</evidence>
<proteinExistence type="predicted"/>
<organism evidence="2 3">
    <name type="scientific">Capronia coronata CBS 617.96</name>
    <dbReference type="NCBI Taxonomy" id="1182541"/>
    <lineage>
        <taxon>Eukaryota</taxon>
        <taxon>Fungi</taxon>
        <taxon>Dikarya</taxon>
        <taxon>Ascomycota</taxon>
        <taxon>Pezizomycotina</taxon>
        <taxon>Eurotiomycetes</taxon>
        <taxon>Chaetothyriomycetidae</taxon>
        <taxon>Chaetothyriales</taxon>
        <taxon>Herpotrichiellaceae</taxon>
        <taxon>Capronia</taxon>
    </lineage>
</organism>
<gene>
    <name evidence="2" type="ORF">A1O1_00875</name>
</gene>
<dbReference type="EMBL" id="AMWN01000001">
    <property type="protein sequence ID" value="EXJ95751.1"/>
    <property type="molecule type" value="Genomic_DNA"/>
</dbReference>
<sequence>MFKQERHMRREELRSAVEPQREYSKKLQAAVTKQVDDLNSAEQRLHTLAQGTKTILNEMWSDVQGNAEKISHTVQDALMARARSTHIEQVLKVYTINWTDYELQRKRVNVLIHSWRVEEFIKCRNSDDLERRAIWQPILDDTTIIRLGSDISGSDANTKRVQAQQDCWEAAITATVTLHNFLDEEVVDGVVWTASREVDRILCVDTCAFGTTVLPERNDNE</sequence>
<accession>W9Z2E7</accession>
<feature type="region of interest" description="Disordered" evidence="1">
    <location>
        <begin position="1"/>
        <end position="20"/>
    </location>
</feature>
<dbReference type="GeneID" id="19155779"/>
<name>W9Z2E7_9EURO</name>
<protein>
    <submittedName>
        <fullName evidence="2">Uncharacterized protein</fullName>
    </submittedName>
</protein>
<keyword evidence="3" id="KW-1185">Reference proteome</keyword>
<dbReference type="AlphaFoldDB" id="W9Z2E7"/>
<dbReference type="RefSeq" id="XP_007719980.1">
    <property type="nucleotide sequence ID" value="XM_007721790.1"/>
</dbReference>
<evidence type="ECO:0000313" key="2">
    <source>
        <dbReference type="EMBL" id="EXJ95751.1"/>
    </source>
</evidence>
<comment type="caution">
    <text evidence="2">The sequence shown here is derived from an EMBL/GenBank/DDBJ whole genome shotgun (WGS) entry which is preliminary data.</text>
</comment>
<dbReference type="Proteomes" id="UP000019484">
    <property type="component" value="Unassembled WGS sequence"/>
</dbReference>
<reference evidence="2 3" key="1">
    <citation type="submission" date="2013-03" db="EMBL/GenBank/DDBJ databases">
        <title>The Genome Sequence of Capronia coronata CBS 617.96.</title>
        <authorList>
            <consortium name="The Broad Institute Genomics Platform"/>
            <person name="Cuomo C."/>
            <person name="de Hoog S."/>
            <person name="Gorbushina A."/>
            <person name="Walker B."/>
            <person name="Young S.K."/>
            <person name="Zeng Q."/>
            <person name="Gargeya S."/>
            <person name="Fitzgerald M."/>
            <person name="Haas B."/>
            <person name="Abouelleil A."/>
            <person name="Allen A.W."/>
            <person name="Alvarado L."/>
            <person name="Arachchi H.M."/>
            <person name="Berlin A.M."/>
            <person name="Chapman S.B."/>
            <person name="Gainer-Dewar J."/>
            <person name="Goldberg J."/>
            <person name="Griggs A."/>
            <person name="Gujja S."/>
            <person name="Hansen M."/>
            <person name="Howarth C."/>
            <person name="Imamovic A."/>
            <person name="Ireland A."/>
            <person name="Larimer J."/>
            <person name="McCowan C."/>
            <person name="Murphy C."/>
            <person name="Pearson M."/>
            <person name="Poon T.W."/>
            <person name="Priest M."/>
            <person name="Roberts A."/>
            <person name="Saif S."/>
            <person name="Shea T."/>
            <person name="Sisk P."/>
            <person name="Sykes S."/>
            <person name="Wortman J."/>
            <person name="Nusbaum C."/>
            <person name="Birren B."/>
        </authorList>
    </citation>
    <scope>NUCLEOTIDE SEQUENCE [LARGE SCALE GENOMIC DNA]</scope>
    <source>
        <strain evidence="2 3">CBS 617.96</strain>
    </source>
</reference>
<dbReference type="HOGENOM" id="CLU_1250510_0_0_1"/>